<evidence type="ECO:0000256" key="6">
    <source>
        <dbReference type="ARBA" id="ARBA00023237"/>
    </source>
</evidence>
<keyword evidence="10" id="KW-1185">Reference proteome</keyword>
<comment type="similarity">
    <text evidence="7">Belongs to the TonB-dependent receptor family.</text>
</comment>
<feature type="domain" description="TonB-dependent receptor plug" evidence="8">
    <location>
        <begin position="139"/>
        <end position="236"/>
    </location>
</feature>
<dbReference type="EMBL" id="BAZW01000031">
    <property type="protein sequence ID" value="GAO30835.1"/>
    <property type="molecule type" value="Genomic_DNA"/>
</dbReference>
<keyword evidence="6 7" id="KW-0998">Cell outer membrane</keyword>
<evidence type="ECO:0000256" key="2">
    <source>
        <dbReference type="ARBA" id="ARBA00022448"/>
    </source>
</evidence>
<dbReference type="AlphaFoldDB" id="A0A0E9M116"/>
<evidence type="ECO:0000256" key="7">
    <source>
        <dbReference type="PROSITE-ProRule" id="PRU01360"/>
    </source>
</evidence>
<dbReference type="PROSITE" id="PS52016">
    <property type="entry name" value="TONB_DEPENDENT_REC_3"/>
    <property type="match status" value="1"/>
</dbReference>
<evidence type="ECO:0000256" key="5">
    <source>
        <dbReference type="ARBA" id="ARBA00023136"/>
    </source>
</evidence>
<protein>
    <submittedName>
        <fullName evidence="9">TonB-dependent receptor</fullName>
    </submittedName>
</protein>
<dbReference type="InterPro" id="IPR012910">
    <property type="entry name" value="Plug_dom"/>
</dbReference>
<dbReference type="Gene3D" id="2.170.130.10">
    <property type="entry name" value="TonB-dependent receptor, plug domain"/>
    <property type="match status" value="1"/>
</dbReference>
<dbReference type="SUPFAM" id="SSF56935">
    <property type="entry name" value="Porins"/>
    <property type="match status" value="1"/>
</dbReference>
<keyword evidence="3 7" id="KW-1134">Transmembrane beta strand</keyword>
<dbReference type="Proteomes" id="UP000032900">
    <property type="component" value="Unassembled WGS sequence"/>
</dbReference>
<name>A0A0E9M116_9BACT</name>
<comment type="subcellular location">
    <subcellularLocation>
        <location evidence="1 7">Cell outer membrane</location>
        <topology evidence="1 7">Multi-pass membrane protein</topology>
    </subcellularLocation>
</comment>
<evidence type="ECO:0000313" key="10">
    <source>
        <dbReference type="Proteomes" id="UP000032900"/>
    </source>
</evidence>
<keyword evidence="2 7" id="KW-0813">Transport</keyword>
<keyword evidence="5 7" id="KW-0472">Membrane</keyword>
<gene>
    <name evidence="9" type="ORF">JCM15548_13149</name>
</gene>
<proteinExistence type="inferred from homology"/>
<dbReference type="NCBIfam" id="TIGR04056">
    <property type="entry name" value="OMP_RagA_SusC"/>
    <property type="match status" value="1"/>
</dbReference>
<dbReference type="InterPro" id="IPR037066">
    <property type="entry name" value="Plug_dom_sf"/>
</dbReference>
<dbReference type="InterPro" id="IPR036942">
    <property type="entry name" value="Beta-barrel_TonB_sf"/>
</dbReference>
<organism evidence="9 10">
    <name type="scientific">Geofilum rubicundum JCM 15548</name>
    <dbReference type="NCBI Taxonomy" id="1236989"/>
    <lineage>
        <taxon>Bacteria</taxon>
        <taxon>Pseudomonadati</taxon>
        <taxon>Bacteroidota</taxon>
        <taxon>Bacteroidia</taxon>
        <taxon>Marinilabiliales</taxon>
        <taxon>Marinilabiliaceae</taxon>
        <taxon>Geofilum</taxon>
    </lineage>
</organism>
<comment type="caution">
    <text evidence="9">The sequence shown here is derived from an EMBL/GenBank/DDBJ whole genome shotgun (WGS) entry which is preliminary data.</text>
</comment>
<evidence type="ECO:0000259" key="8">
    <source>
        <dbReference type="Pfam" id="PF07715"/>
    </source>
</evidence>
<evidence type="ECO:0000256" key="3">
    <source>
        <dbReference type="ARBA" id="ARBA00022452"/>
    </source>
</evidence>
<evidence type="ECO:0000256" key="1">
    <source>
        <dbReference type="ARBA" id="ARBA00004571"/>
    </source>
</evidence>
<sequence>MLAFGLMLVPLSLKGQNSGEADSLTYIKVLVKDAHTGAPISAAQARTLNFPAAGTTNDEGVMNIGVVSLNDVLEVRAYFYDPAEVPLRGRTEVEVSLFPEFFSDFVSEEEGLLGKTRASHNMLSSRKLKAHDPLMAVSADALIQSYAGGEIRSISRSGTSGIGNAMFIRGFNSVNMNSQPLIVVDGVILNTFYNEASLHQGYFGNKLADIDVNDIESINLLKDGSGLYGSKGANGVIDIRTRRGKSMVTKIEFNAFGGVTQRSGSDIPMMDGDAYRIYTSELLGTTNLSASDISELPFLQGDPSAIGYNRYHNNTDWNDEVYRNGIVHGYNIGVDGGDERALYAFSIGYMGETGVVKNTNMERLSTRFNADFNLSDYIDLGLNVGFSNVDRDLLDDGVNFYTSPTYLARIKSPFLNPYTYTTGGTETSIYENSDIFGISNPTGVIGFALNTNKHYRLNVGMRPSFKLTPELTLSTLFDYSLDKNKETYYSPKDVVALRKIEGFGMSENVFRSQVIRNIAMYDDTRLEYKKILDGRHRINGVLGWRYLFNDYRLEYGEGHNSGSNQKRNLMNELEFRQIIGVNSSSKYMSTYLNADYSLDNKYFLSLAAAMDGSSKFGKETIGGIQFLDRSWALFPSVNAGWLISSESFMGNRSLLNHLKLRLGYSITGNDDIDPYASHTYLTSTRYLDRANGLVIGNMGNEQVQWETTSKMNVGLDAQVFNNRLALNVDFYQNQTKDLLALRAYPEVLGQGFYWNNEGELQNTGVELVANWKILNFNQFKWELGASVGHYQNEITSLPEGRFITSIFGAEILTSEGQAAGVFYGYKTNGVISSEEEVMANPTYRIDDVSGAYYLFTPGDVAFVDQVEDGVIDEKDKQVIGDPNPDFYGSFSTRMGLGNFTLSALFNFSYGNEIYNYLRSNLESGKDFSNQTVTMLDRWTAEGQPATQPRAVFGDPMGNSRFSDRWIEDGSFLRFKTLTLSYKIPVNTQAFEAIEIWASGNNLWTLTDYLGTDPEVSAGNAVLYQGIDRGFLPGTKSFVVGVKLNL</sequence>
<dbReference type="Pfam" id="PF07715">
    <property type="entry name" value="Plug"/>
    <property type="match status" value="1"/>
</dbReference>
<accession>A0A0E9M116</accession>
<dbReference type="STRING" id="1236989.JCM15548_13149"/>
<evidence type="ECO:0000313" key="9">
    <source>
        <dbReference type="EMBL" id="GAO30835.1"/>
    </source>
</evidence>
<dbReference type="InterPro" id="IPR039426">
    <property type="entry name" value="TonB-dep_rcpt-like"/>
</dbReference>
<reference evidence="9 10" key="1">
    <citation type="journal article" date="2015" name="Microbes Environ.">
        <title>Distribution and evolution of nitrogen fixation genes in the phylum bacteroidetes.</title>
        <authorList>
            <person name="Inoue J."/>
            <person name="Oshima K."/>
            <person name="Suda W."/>
            <person name="Sakamoto M."/>
            <person name="Iino T."/>
            <person name="Noda S."/>
            <person name="Hongoh Y."/>
            <person name="Hattori M."/>
            <person name="Ohkuma M."/>
        </authorList>
    </citation>
    <scope>NUCLEOTIDE SEQUENCE [LARGE SCALE GENOMIC DNA]</scope>
    <source>
        <strain evidence="9">JCM 15548</strain>
    </source>
</reference>
<evidence type="ECO:0000256" key="4">
    <source>
        <dbReference type="ARBA" id="ARBA00022692"/>
    </source>
</evidence>
<dbReference type="Gene3D" id="2.40.170.20">
    <property type="entry name" value="TonB-dependent receptor, beta-barrel domain"/>
    <property type="match status" value="1"/>
</dbReference>
<dbReference type="GO" id="GO:0009279">
    <property type="term" value="C:cell outer membrane"/>
    <property type="evidence" value="ECO:0007669"/>
    <property type="project" value="UniProtKB-SubCell"/>
</dbReference>
<dbReference type="InterPro" id="IPR023996">
    <property type="entry name" value="TonB-dep_OMP_SusC/RagA"/>
</dbReference>
<keyword evidence="9" id="KW-0675">Receptor</keyword>
<keyword evidence="4 7" id="KW-0812">Transmembrane</keyword>